<comment type="caution">
    <text evidence="1">The sequence shown here is derived from an EMBL/GenBank/DDBJ whole genome shotgun (WGS) entry which is preliminary data.</text>
</comment>
<dbReference type="PROSITE" id="PS51257">
    <property type="entry name" value="PROKAR_LIPOPROTEIN"/>
    <property type="match status" value="1"/>
</dbReference>
<dbReference type="InterPro" id="IPR024409">
    <property type="entry name" value="DUF3833"/>
</dbReference>
<gene>
    <name evidence="1" type="ORF">DEP91_02915</name>
</gene>
<dbReference type="Proteomes" id="UP000262699">
    <property type="component" value="Unassembled WGS sequence"/>
</dbReference>
<organism evidence="1 2">
    <name type="scientific">Sphingomonas bacterium</name>
    <dbReference type="NCBI Taxonomy" id="1895847"/>
    <lineage>
        <taxon>Bacteria</taxon>
        <taxon>Pseudomonadati</taxon>
        <taxon>Pseudomonadota</taxon>
        <taxon>Alphaproteobacteria</taxon>
        <taxon>Sphingomonadales</taxon>
        <taxon>Sphingomonadaceae</taxon>
        <taxon>Sphingomonas</taxon>
    </lineage>
</organism>
<sequence>MFRSPAAGPRFRVPASIVLAASVLGGCVPAGHLTTLRAPSPVFDPIVFFAGATRGDGVLKVLTRLREAITVAGRGTVTADGTIVLEQDVRRTRGRSKHRIWHLRRTAPGRYAGTLSDAAGPVVGEVAGNRLHLAFAMAGGLRAQQWLYLLPGGQVARNRMVVTKFGIAVASLDETIRRVPA</sequence>
<accession>A0A3D0WAU5</accession>
<reference evidence="1 2" key="1">
    <citation type="journal article" date="2018" name="Nat. Biotechnol.">
        <title>A standardized bacterial taxonomy based on genome phylogeny substantially revises the tree of life.</title>
        <authorList>
            <person name="Parks D.H."/>
            <person name="Chuvochina M."/>
            <person name="Waite D.W."/>
            <person name="Rinke C."/>
            <person name="Skarshewski A."/>
            <person name="Chaumeil P.A."/>
            <person name="Hugenholtz P."/>
        </authorList>
    </citation>
    <scope>NUCLEOTIDE SEQUENCE [LARGE SCALE GENOMIC DNA]</scope>
    <source>
        <strain evidence="1">UBA9015</strain>
    </source>
</reference>
<proteinExistence type="predicted"/>
<dbReference type="AlphaFoldDB" id="A0A3D0WAU5"/>
<dbReference type="EMBL" id="DOYJ01000091">
    <property type="protein sequence ID" value="HCB75114.1"/>
    <property type="molecule type" value="Genomic_DNA"/>
</dbReference>
<evidence type="ECO:0000313" key="2">
    <source>
        <dbReference type="Proteomes" id="UP000262699"/>
    </source>
</evidence>
<dbReference type="Pfam" id="PF12915">
    <property type="entry name" value="DUF3833"/>
    <property type="match status" value="1"/>
</dbReference>
<name>A0A3D0WAU5_9SPHN</name>
<protein>
    <submittedName>
        <fullName evidence="1">DUF3833 domain-containing protein</fullName>
    </submittedName>
</protein>
<evidence type="ECO:0000313" key="1">
    <source>
        <dbReference type="EMBL" id="HCB75114.1"/>
    </source>
</evidence>